<reference evidence="2 3" key="1">
    <citation type="journal article" date="2018" name="Mycol. Prog.">
        <title>Coniella lustricola, a new species from submerged detritus.</title>
        <authorList>
            <person name="Raudabaugh D.B."/>
            <person name="Iturriaga T."/>
            <person name="Carver A."/>
            <person name="Mondo S."/>
            <person name="Pangilinan J."/>
            <person name="Lipzen A."/>
            <person name="He G."/>
            <person name="Amirebrahimi M."/>
            <person name="Grigoriev I.V."/>
            <person name="Miller A.N."/>
        </authorList>
    </citation>
    <scope>NUCLEOTIDE SEQUENCE [LARGE SCALE GENOMIC DNA]</scope>
    <source>
        <strain evidence="2 3">B22-T-1</strain>
    </source>
</reference>
<protein>
    <submittedName>
        <fullName evidence="2">Uncharacterized protein</fullName>
    </submittedName>
</protein>
<accession>A0A2T3ADL5</accession>
<dbReference type="Proteomes" id="UP000241462">
    <property type="component" value="Unassembled WGS sequence"/>
</dbReference>
<feature type="region of interest" description="Disordered" evidence="1">
    <location>
        <begin position="133"/>
        <end position="156"/>
    </location>
</feature>
<dbReference type="AlphaFoldDB" id="A0A2T3ADL5"/>
<keyword evidence="3" id="KW-1185">Reference proteome</keyword>
<organism evidence="2 3">
    <name type="scientific">Coniella lustricola</name>
    <dbReference type="NCBI Taxonomy" id="2025994"/>
    <lineage>
        <taxon>Eukaryota</taxon>
        <taxon>Fungi</taxon>
        <taxon>Dikarya</taxon>
        <taxon>Ascomycota</taxon>
        <taxon>Pezizomycotina</taxon>
        <taxon>Sordariomycetes</taxon>
        <taxon>Sordariomycetidae</taxon>
        <taxon>Diaporthales</taxon>
        <taxon>Schizoparmaceae</taxon>
        <taxon>Coniella</taxon>
    </lineage>
</organism>
<dbReference type="EMBL" id="KZ678406">
    <property type="protein sequence ID" value="PSR92414.1"/>
    <property type="molecule type" value="Genomic_DNA"/>
</dbReference>
<evidence type="ECO:0000313" key="2">
    <source>
        <dbReference type="EMBL" id="PSR92414.1"/>
    </source>
</evidence>
<proteinExistence type="predicted"/>
<evidence type="ECO:0000313" key="3">
    <source>
        <dbReference type="Proteomes" id="UP000241462"/>
    </source>
</evidence>
<dbReference type="InParanoid" id="A0A2T3ADL5"/>
<evidence type="ECO:0000256" key="1">
    <source>
        <dbReference type="SAM" id="MobiDB-lite"/>
    </source>
</evidence>
<sequence>MPAPRRPWHLLSCASELTRGGDQRWPPAPRDLPSSVAKRATKLEYTKSTIIDDIRRIYFVWTPKAAGGCCNLFVAARSFSYSNISINSGILCRWSQLSRAFPRGLQPAEYKVYHGLIPTNDRRIRWLPEPTFSRSTPSPKGFITHLSATPPSRRSEQHIDVCLNGPYSRAENMPTARLTR</sequence>
<gene>
    <name evidence="2" type="ORF">BD289DRAFT_178876</name>
</gene>
<name>A0A2T3ADL5_9PEZI</name>